<evidence type="ECO:0000313" key="5">
    <source>
        <dbReference type="EMBL" id="MBM3223563.1"/>
    </source>
</evidence>
<dbReference type="Pfam" id="PF05063">
    <property type="entry name" value="MT-A70"/>
    <property type="match status" value="1"/>
</dbReference>
<dbReference type="GO" id="GO:0032259">
    <property type="term" value="P:methylation"/>
    <property type="evidence" value="ECO:0007669"/>
    <property type="project" value="UniProtKB-KW"/>
</dbReference>
<comment type="caution">
    <text evidence="5">The sequence shown here is derived from an EMBL/GenBank/DDBJ whole genome shotgun (WGS) entry which is preliminary data.</text>
</comment>
<name>A0A937VYN8_UNCTE</name>
<dbReference type="PROSITE" id="PS51143">
    <property type="entry name" value="MT_A70"/>
    <property type="match status" value="1"/>
</dbReference>
<accession>A0A937VYN8</accession>
<dbReference type="PROSITE" id="PS00092">
    <property type="entry name" value="N6_MTASE"/>
    <property type="match status" value="1"/>
</dbReference>
<dbReference type="GO" id="GO:0008168">
    <property type="term" value="F:methyltransferase activity"/>
    <property type="evidence" value="ECO:0007669"/>
    <property type="project" value="UniProtKB-KW"/>
</dbReference>
<keyword evidence="1 5" id="KW-0489">Methyltransferase</keyword>
<comment type="similarity">
    <text evidence="4">Belongs to the MT-A70-like family.</text>
</comment>
<evidence type="ECO:0000256" key="3">
    <source>
        <dbReference type="ARBA" id="ARBA00022691"/>
    </source>
</evidence>
<dbReference type="InterPro" id="IPR007757">
    <property type="entry name" value="MT-A70-like"/>
</dbReference>
<dbReference type="InterPro" id="IPR002052">
    <property type="entry name" value="DNA_methylase_N6_adenine_CS"/>
</dbReference>
<reference evidence="5" key="1">
    <citation type="submission" date="2019-03" db="EMBL/GenBank/DDBJ databases">
        <title>Lake Tanganyika Metagenome-Assembled Genomes (MAGs).</title>
        <authorList>
            <person name="Tran P."/>
        </authorList>
    </citation>
    <scope>NUCLEOTIDE SEQUENCE</scope>
    <source>
        <strain evidence="5">K_DeepCast_65m_m2_066</strain>
    </source>
</reference>
<keyword evidence="3" id="KW-0949">S-adenosyl-L-methionine</keyword>
<evidence type="ECO:0000256" key="1">
    <source>
        <dbReference type="ARBA" id="ARBA00022603"/>
    </source>
</evidence>
<keyword evidence="2" id="KW-0808">Transferase</keyword>
<sequence>MPTGPFRVIVIDPPWQYGTRAEDQTHRGRLTYPDMTTDAICQMPVGDAAHTDAILWLWTTNAFMRDAFQCLDAWGFQEKTILTWVKNKMGLGDWLRGKTEHCIFAVKGKPTVTLTTQTTVLQADGREHSRKPDAFYAMVEALCPGSKLEIFAREKRDGWTVWGAESGKF</sequence>
<evidence type="ECO:0000256" key="2">
    <source>
        <dbReference type="ARBA" id="ARBA00022679"/>
    </source>
</evidence>
<dbReference type="Gene3D" id="3.40.50.150">
    <property type="entry name" value="Vaccinia Virus protein VP39"/>
    <property type="match status" value="1"/>
</dbReference>
<dbReference type="InterPro" id="IPR029063">
    <property type="entry name" value="SAM-dependent_MTases_sf"/>
</dbReference>
<dbReference type="PANTHER" id="PTHR12829:SF7">
    <property type="entry name" value="N6-ADENOSINE-METHYLTRANSFERASE CATALYTIC SUBUNIT"/>
    <property type="match status" value="1"/>
</dbReference>
<protein>
    <submittedName>
        <fullName evidence="5">Adenine-specific DNA methyltransferase</fullName>
    </submittedName>
</protein>
<dbReference type="AlphaFoldDB" id="A0A937VYN8"/>
<organism evidence="5 6">
    <name type="scientific">Tectimicrobiota bacterium</name>
    <dbReference type="NCBI Taxonomy" id="2528274"/>
    <lineage>
        <taxon>Bacteria</taxon>
        <taxon>Pseudomonadati</taxon>
        <taxon>Nitrospinota/Tectimicrobiota group</taxon>
        <taxon>Candidatus Tectimicrobiota</taxon>
    </lineage>
</organism>
<dbReference type="SUPFAM" id="SSF53335">
    <property type="entry name" value="S-adenosyl-L-methionine-dependent methyltransferases"/>
    <property type="match status" value="1"/>
</dbReference>
<dbReference type="Proteomes" id="UP000712673">
    <property type="component" value="Unassembled WGS sequence"/>
</dbReference>
<evidence type="ECO:0000313" key="6">
    <source>
        <dbReference type="Proteomes" id="UP000712673"/>
    </source>
</evidence>
<dbReference type="PANTHER" id="PTHR12829">
    <property type="entry name" value="N6-ADENOSINE-METHYLTRANSFERASE"/>
    <property type="match status" value="1"/>
</dbReference>
<dbReference type="GO" id="GO:0003676">
    <property type="term" value="F:nucleic acid binding"/>
    <property type="evidence" value="ECO:0007669"/>
    <property type="project" value="InterPro"/>
</dbReference>
<evidence type="ECO:0000256" key="4">
    <source>
        <dbReference type="PROSITE-ProRule" id="PRU00489"/>
    </source>
</evidence>
<gene>
    <name evidence="5" type="ORF">FJZ47_07160</name>
</gene>
<dbReference type="EMBL" id="VGLS01000162">
    <property type="protein sequence ID" value="MBM3223563.1"/>
    <property type="molecule type" value="Genomic_DNA"/>
</dbReference>
<proteinExistence type="inferred from homology"/>